<dbReference type="PANTHER" id="PTHR43162">
    <property type="match status" value="1"/>
</dbReference>
<gene>
    <name evidence="2" type="ORF">AVDCRST_MAG35-2486</name>
</gene>
<evidence type="ECO:0000259" key="1">
    <source>
        <dbReference type="Pfam" id="PF13460"/>
    </source>
</evidence>
<dbReference type="InterPro" id="IPR036291">
    <property type="entry name" value="NAD(P)-bd_dom_sf"/>
</dbReference>
<dbReference type="InterPro" id="IPR051604">
    <property type="entry name" value="Ergot_Alk_Oxidoreductase"/>
</dbReference>
<dbReference type="SUPFAM" id="SSF51735">
    <property type="entry name" value="NAD(P)-binding Rossmann-fold domains"/>
    <property type="match status" value="1"/>
</dbReference>
<protein>
    <recommendedName>
        <fullName evidence="1">NAD(P)-binding domain-containing protein</fullName>
    </recommendedName>
</protein>
<name>A0A6J4Q3I1_9ACTN</name>
<dbReference type="Pfam" id="PF13460">
    <property type="entry name" value="NAD_binding_10"/>
    <property type="match status" value="1"/>
</dbReference>
<evidence type="ECO:0000313" key="2">
    <source>
        <dbReference type="EMBL" id="CAA9429296.1"/>
    </source>
</evidence>
<organism evidence="2">
    <name type="scientific">uncultured Quadrisphaera sp</name>
    <dbReference type="NCBI Taxonomy" id="904978"/>
    <lineage>
        <taxon>Bacteria</taxon>
        <taxon>Bacillati</taxon>
        <taxon>Actinomycetota</taxon>
        <taxon>Actinomycetes</taxon>
        <taxon>Kineosporiales</taxon>
        <taxon>Kineosporiaceae</taxon>
        <taxon>Quadrisphaera</taxon>
        <taxon>environmental samples</taxon>
    </lineage>
</organism>
<dbReference type="Gene3D" id="3.40.50.720">
    <property type="entry name" value="NAD(P)-binding Rossmann-like Domain"/>
    <property type="match status" value="1"/>
</dbReference>
<dbReference type="EMBL" id="CADCUY010000502">
    <property type="protein sequence ID" value="CAA9429296.1"/>
    <property type="molecule type" value="Genomic_DNA"/>
</dbReference>
<accession>A0A6J4Q3I1</accession>
<dbReference type="InterPro" id="IPR016040">
    <property type="entry name" value="NAD(P)-bd_dom"/>
</dbReference>
<dbReference type="AlphaFoldDB" id="A0A6J4Q3I1"/>
<dbReference type="Gene3D" id="3.90.25.10">
    <property type="entry name" value="UDP-galactose 4-epimerase, domain 1"/>
    <property type="match status" value="1"/>
</dbReference>
<dbReference type="PANTHER" id="PTHR43162:SF1">
    <property type="entry name" value="PRESTALK A DIFFERENTIATION PROTEIN A"/>
    <property type="match status" value="1"/>
</dbReference>
<sequence length="300" mass="31961">MSPSAVRALTGVMSDHTVLVLGSTGKTGRRVSPRLRLRGLSVRAASRSGATRFDWADPRGWDEALHGVSAVYVVPPAVPAAPGPVHEFVARAEAAGVQRLVLLSGHGADRWGESDFGRDMLSAEDAVRASALEWTVLRSANFDQNFDEELFHAPLVAGELALPAGRAPEPFIDVEDVADVAATVLSEPGRHGGEVYELVGPRAMTFAEAVDVIARASGIPMTYRQTTAPEYAAALVEQGVDADAARDVAAMYEVLERVQDSLAREGLSETTEDVVTVLGREPRTFEDYAARAAAAGAWDR</sequence>
<feature type="domain" description="NAD(P)-binding" evidence="1">
    <location>
        <begin position="22"/>
        <end position="188"/>
    </location>
</feature>
<reference evidence="2" key="1">
    <citation type="submission" date="2020-02" db="EMBL/GenBank/DDBJ databases">
        <authorList>
            <person name="Meier V. D."/>
        </authorList>
    </citation>
    <scope>NUCLEOTIDE SEQUENCE</scope>
    <source>
        <strain evidence="2">AVDCRST_MAG35</strain>
    </source>
</reference>
<proteinExistence type="predicted"/>